<proteinExistence type="predicted"/>
<evidence type="ECO:0000313" key="2">
    <source>
        <dbReference type="EMBL" id="QBK85532.1"/>
    </source>
</evidence>
<dbReference type="EMBL" id="MK500327">
    <property type="protein sequence ID" value="QBK85532.1"/>
    <property type="molecule type" value="Genomic_DNA"/>
</dbReference>
<organism evidence="2">
    <name type="scientific">Marseillevirus LCMAC101</name>
    <dbReference type="NCBI Taxonomy" id="2506602"/>
    <lineage>
        <taxon>Viruses</taxon>
        <taxon>Varidnaviria</taxon>
        <taxon>Bamfordvirae</taxon>
        <taxon>Nucleocytoviricota</taxon>
        <taxon>Megaviricetes</taxon>
        <taxon>Pimascovirales</taxon>
        <taxon>Pimascovirales incertae sedis</taxon>
        <taxon>Marseilleviridae</taxon>
    </lineage>
</organism>
<sequence>MDREKYNFPKHNRIKGYSAPRRLCSVCSETNTVDELIKKEAEEWAEGQFEKKNDNRNTKKSCADT</sequence>
<protein>
    <submittedName>
        <fullName evidence="2">Uncharacterized protein</fullName>
    </submittedName>
</protein>
<gene>
    <name evidence="2" type="ORF">LCMAC101_01190</name>
</gene>
<accession>A0A481YQR6</accession>
<feature type="region of interest" description="Disordered" evidence="1">
    <location>
        <begin position="44"/>
        <end position="65"/>
    </location>
</feature>
<name>A0A481YQR6_9VIRU</name>
<evidence type="ECO:0000256" key="1">
    <source>
        <dbReference type="SAM" id="MobiDB-lite"/>
    </source>
</evidence>
<reference evidence="2" key="1">
    <citation type="journal article" date="2019" name="MBio">
        <title>Virus Genomes from Deep Sea Sediments Expand the Ocean Megavirome and Support Independent Origins of Viral Gigantism.</title>
        <authorList>
            <person name="Backstrom D."/>
            <person name="Yutin N."/>
            <person name="Jorgensen S.L."/>
            <person name="Dharamshi J."/>
            <person name="Homa F."/>
            <person name="Zaremba-Niedwiedzka K."/>
            <person name="Spang A."/>
            <person name="Wolf Y.I."/>
            <person name="Koonin E.V."/>
            <person name="Ettema T.J."/>
        </authorList>
    </citation>
    <scope>NUCLEOTIDE SEQUENCE</scope>
</reference>